<dbReference type="InterPro" id="IPR001789">
    <property type="entry name" value="Sig_transdc_resp-reg_receiver"/>
</dbReference>
<dbReference type="InterPro" id="IPR046947">
    <property type="entry name" value="LytR-like"/>
</dbReference>
<reference evidence="8 9" key="1">
    <citation type="submission" date="2016-03" db="EMBL/GenBank/DDBJ databases">
        <title>Sequencing of Lactobacillus Species from Commercial Turkeys.</title>
        <authorList>
            <person name="Johnson T.J."/>
            <person name="Youmans B.P."/>
            <person name="Case K.A."/>
        </authorList>
    </citation>
    <scope>NUCLEOTIDE SEQUENCE [LARGE SCALE GENOMIC DNA]</scope>
    <source>
        <strain evidence="8 9">UMNLA1</strain>
    </source>
</reference>
<dbReference type="Gene3D" id="2.40.50.1020">
    <property type="entry name" value="LytTr DNA-binding domain"/>
    <property type="match status" value="1"/>
</dbReference>
<keyword evidence="5" id="KW-0597">Phosphoprotein</keyword>
<dbReference type="SUPFAM" id="SSF52172">
    <property type="entry name" value="CheY-like"/>
    <property type="match status" value="1"/>
</dbReference>
<proteinExistence type="predicted"/>
<dbReference type="PANTHER" id="PTHR37299:SF3">
    <property type="entry name" value="STAGE 0 SPORULATION PROTEIN A HOMOLOG"/>
    <property type="match status" value="1"/>
</dbReference>
<evidence type="ECO:0000256" key="4">
    <source>
        <dbReference type="ARBA" id="ARBA00037164"/>
    </source>
</evidence>
<dbReference type="PROSITE" id="PS50110">
    <property type="entry name" value="RESPONSE_REGULATORY"/>
    <property type="match status" value="1"/>
</dbReference>
<dbReference type="GO" id="GO:0003677">
    <property type="term" value="F:DNA binding"/>
    <property type="evidence" value="ECO:0007669"/>
    <property type="project" value="InterPro"/>
</dbReference>
<dbReference type="SMART" id="SM00448">
    <property type="entry name" value="REC"/>
    <property type="match status" value="1"/>
</dbReference>
<comment type="function">
    <text evidence="4">Required for high-level post-exponential phase expression of a series of secreted proteins.</text>
</comment>
<keyword evidence="1" id="KW-0963">Cytoplasm</keyword>
<dbReference type="Pfam" id="PF00072">
    <property type="entry name" value="Response_reg"/>
    <property type="match status" value="1"/>
</dbReference>
<dbReference type="RefSeq" id="WP_050611524.1">
    <property type="nucleotide sequence ID" value="NZ_BLAP01000051.1"/>
</dbReference>
<protein>
    <recommendedName>
        <fullName evidence="10">Two-component system response regulator</fullName>
    </recommendedName>
</protein>
<name>A0A231PV76_9LACO</name>
<evidence type="ECO:0000259" key="6">
    <source>
        <dbReference type="PROSITE" id="PS50110"/>
    </source>
</evidence>
<evidence type="ECO:0000256" key="5">
    <source>
        <dbReference type="PROSITE-ProRule" id="PRU00169"/>
    </source>
</evidence>
<dbReference type="EMBL" id="LUGO01000070">
    <property type="protein sequence ID" value="OXS38651.1"/>
    <property type="molecule type" value="Genomic_DNA"/>
</dbReference>
<evidence type="ECO:0000256" key="3">
    <source>
        <dbReference type="ARBA" id="ARBA00023159"/>
    </source>
</evidence>
<dbReference type="PROSITE" id="PS50930">
    <property type="entry name" value="HTH_LYTTR"/>
    <property type="match status" value="1"/>
</dbReference>
<dbReference type="Proteomes" id="UP000215261">
    <property type="component" value="Unassembled WGS sequence"/>
</dbReference>
<evidence type="ECO:0000313" key="8">
    <source>
        <dbReference type="EMBL" id="OXS38651.1"/>
    </source>
</evidence>
<dbReference type="InterPro" id="IPR007492">
    <property type="entry name" value="LytTR_DNA-bd_dom"/>
</dbReference>
<dbReference type="GO" id="GO:0000156">
    <property type="term" value="F:phosphorelay response regulator activity"/>
    <property type="evidence" value="ECO:0007669"/>
    <property type="project" value="InterPro"/>
</dbReference>
<dbReference type="AlphaFoldDB" id="A0A231PV76"/>
<feature type="domain" description="Response regulatory" evidence="6">
    <location>
        <begin position="4"/>
        <end position="134"/>
    </location>
</feature>
<gene>
    <name evidence="8" type="ORF">AYP69_08535</name>
</gene>
<keyword evidence="3" id="KW-0010">Activator</keyword>
<dbReference type="Gene3D" id="3.40.50.2300">
    <property type="match status" value="1"/>
</dbReference>
<dbReference type="Pfam" id="PF04397">
    <property type="entry name" value="LytTR"/>
    <property type="match status" value="1"/>
</dbReference>
<dbReference type="InterPro" id="IPR011006">
    <property type="entry name" value="CheY-like_superfamily"/>
</dbReference>
<feature type="modified residue" description="4-aspartylphosphate" evidence="5">
    <location>
        <position position="66"/>
    </location>
</feature>
<evidence type="ECO:0000256" key="2">
    <source>
        <dbReference type="ARBA" id="ARBA00023012"/>
    </source>
</evidence>
<organism evidence="8 9">
    <name type="scientific">Ligilactobacillus agilis</name>
    <dbReference type="NCBI Taxonomy" id="1601"/>
    <lineage>
        <taxon>Bacteria</taxon>
        <taxon>Bacillati</taxon>
        <taxon>Bacillota</taxon>
        <taxon>Bacilli</taxon>
        <taxon>Lactobacillales</taxon>
        <taxon>Lactobacillaceae</taxon>
        <taxon>Ligilactobacillus</taxon>
    </lineage>
</organism>
<evidence type="ECO:0008006" key="10">
    <source>
        <dbReference type="Google" id="ProtNLM"/>
    </source>
</evidence>
<evidence type="ECO:0000259" key="7">
    <source>
        <dbReference type="PROSITE" id="PS50930"/>
    </source>
</evidence>
<dbReference type="SMART" id="SM00850">
    <property type="entry name" value="LytTR"/>
    <property type="match status" value="1"/>
</dbReference>
<comment type="caution">
    <text evidence="8">The sequence shown here is derived from an EMBL/GenBank/DDBJ whole genome shotgun (WGS) entry which is preliminary data.</text>
</comment>
<evidence type="ECO:0000256" key="1">
    <source>
        <dbReference type="ARBA" id="ARBA00022490"/>
    </source>
</evidence>
<dbReference type="PANTHER" id="PTHR37299">
    <property type="entry name" value="TRANSCRIPTIONAL REGULATOR-RELATED"/>
    <property type="match status" value="1"/>
</dbReference>
<keyword evidence="2" id="KW-0902">Two-component regulatory system</keyword>
<accession>A0A231PV76</accession>
<feature type="domain" description="HTH LytTR-type" evidence="7">
    <location>
        <begin position="154"/>
        <end position="253"/>
    </location>
</feature>
<evidence type="ECO:0000313" key="9">
    <source>
        <dbReference type="Proteomes" id="UP000215261"/>
    </source>
</evidence>
<sequence>MKHNILVCDDGVLQSQLLANYVSNAIIINDDDWRSEFLPAKVANSYDEAVSWLEEYQPYAGLYILDIDLDQGQSKNGLALAEKVRQLDKAAQIVFVTTHDEMAVLTYERRIQTLDYIVKQADTAKMQARINETLDLAYRRFELERLAQSQTYCYKVGHREHKENIERVIALRTTSVSHKLELTTVTGTHQFFSSLKKEEKDNDFWLRISQSCLVNPNHIQAVDIRKRFVTLSDGEVESISRDLARKVKKQLIAGGYFERL</sequence>